<reference evidence="1" key="1">
    <citation type="journal article" date="2023" name="Access Microbiol">
        <title>De-novo genome assembly for Akanthomyces muscarius, a biocontrol agent of insect agricultural pests.</title>
        <authorList>
            <person name="Erdos Z."/>
            <person name="Studholme D.J."/>
            <person name="Raymond B."/>
            <person name="Sharma M."/>
        </authorList>
    </citation>
    <scope>NUCLEOTIDE SEQUENCE</scope>
    <source>
        <strain evidence="1">Ve6</strain>
    </source>
</reference>
<proteinExistence type="predicted"/>
<keyword evidence="2" id="KW-1185">Reference proteome</keyword>
<evidence type="ECO:0000313" key="2">
    <source>
        <dbReference type="Proteomes" id="UP001144673"/>
    </source>
</evidence>
<evidence type="ECO:0000313" key="1">
    <source>
        <dbReference type="EMBL" id="KAJ4150905.1"/>
    </source>
</evidence>
<dbReference type="KEGG" id="amus:LMH87_011633"/>
<name>A0A9W8ULB4_AKAMU</name>
<gene>
    <name evidence="1" type="ORF">LMH87_011633</name>
</gene>
<sequence>MASQPVPTACMDQSQNRHSTILHGRIALHDKRPQWGIRQPMYSACKLTTGNTEDKHALFLILVLSTGLAHPTRICQSCATSSPPPTSLLHTTSSSTSYLFNHIDFAFFDQPLVSTHAPPTTRRPPHLAPRSALFDFILCDKI</sequence>
<dbReference type="Proteomes" id="UP001144673">
    <property type="component" value="Chromosome 4"/>
</dbReference>
<dbReference type="EMBL" id="JAJHUN010000009">
    <property type="protein sequence ID" value="KAJ4150905.1"/>
    <property type="molecule type" value="Genomic_DNA"/>
</dbReference>
<dbReference type="AlphaFoldDB" id="A0A9W8ULB4"/>
<dbReference type="GeneID" id="80898792"/>
<accession>A0A9W8ULB4</accession>
<dbReference type="RefSeq" id="XP_056052619.1">
    <property type="nucleotide sequence ID" value="XM_056200806.1"/>
</dbReference>
<organism evidence="1 2">
    <name type="scientific">Akanthomyces muscarius</name>
    <name type="common">Entomopathogenic fungus</name>
    <name type="synonym">Lecanicillium muscarium</name>
    <dbReference type="NCBI Taxonomy" id="2231603"/>
    <lineage>
        <taxon>Eukaryota</taxon>
        <taxon>Fungi</taxon>
        <taxon>Dikarya</taxon>
        <taxon>Ascomycota</taxon>
        <taxon>Pezizomycotina</taxon>
        <taxon>Sordariomycetes</taxon>
        <taxon>Hypocreomycetidae</taxon>
        <taxon>Hypocreales</taxon>
        <taxon>Cordycipitaceae</taxon>
        <taxon>Akanthomyces</taxon>
    </lineage>
</organism>
<comment type="caution">
    <text evidence="1">The sequence shown here is derived from an EMBL/GenBank/DDBJ whole genome shotgun (WGS) entry which is preliminary data.</text>
</comment>
<protein>
    <submittedName>
        <fullName evidence="1">Uncharacterized protein</fullName>
    </submittedName>
</protein>